<dbReference type="InterPro" id="IPR000595">
    <property type="entry name" value="cNMP-bd_dom"/>
</dbReference>
<feature type="domain" description="Cyclic nucleotide-binding" evidence="22">
    <location>
        <begin position="448"/>
        <end position="560"/>
    </location>
</feature>
<dbReference type="InterPro" id="IPR001932">
    <property type="entry name" value="PPM-type_phosphatase-like_dom"/>
</dbReference>
<evidence type="ECO:0000256" key="9">
    <source>
        <dbReference type="ARBA" id="ARBA00022741"/>
    </source>
</evidence>
<evidence type="ECO:0000256" key="11">
    <source>
        <dbReference type="ARBA" id="ARBA00022801"/>
    </source>
</evidence>
<dbReference type="PROSITE" id="PS00888">
    <property type="entry name" value="CNMP_BINDING_1"/>
    <property type="match status" value="2"/>
</dbReference>
<dbReference type="SUPFAM" id="SSF56112">
    <property type="entry name" value="Protein kinase-like (PK-like)"/>
    <property type="match status" value="1"/>
</dbReference>
<evidence type="ECO:0000256" key="14">
    <source>
        <dbReference type="ARBA" id="ARBA00022912"/>
    </source>
</evidence>
<feature type="region of interest" description="Disordered" evidence="20">
    <location>
        <begin position="692"/>
        <end position="719"/>
    </location>
</feature>
<evidence type="ECO:0000256" key="20">
    <source>
        <dbReference type="SAM" id="MobiDB-lite"/>
    </source>
</evidence>
<dbReference type="Gene3D" id="3.60.40.10">
    <property type="entry name" value="PPM-type phosphatase domain"/>
    <property type="match status" value="1"/>
</dbReference>
<feature type="domain" description="Protein kinase" evidence="21">
    <location>
        <begin position="764"/>
        <end position="1028"/>
    </location>
</feature>
<keyword evidence="15" id="KW-0464">Manganese</keyword>
<evidence type="ECO:0000256" key="6">
    <source>
        <dbReference type="ARBA" id="ARBA00022527"/>
    </source>
</evidence>
<comment type="catalytic activity">
    <reaction evidence="18">
        <text>O-phospho-L-threonyl-[protein] + H2O = L-threonyl-[protein] + phosphate</text>
        <dbReference type="Rhea" id="RHEA:47004"/>
        <dbReference type="Rhea" id="RHEA-COMP:11060"/>
        <dbReference type="Rhea" id="RHEA-COMP:11605"/>
        <dbReference type="ChEBI" id="CHEBI:15377"/>
        <dbReference type="ChEBI" id="CHEBI:30013"/>
        <dbReference type="ChEBI" id="CHEBI:43474"/>
        <dbReference type="ChEBI" id="CHEBI:61977"/>
        <dbReference type="EC" id="3.1.3.16"/>
    </reaction>
</comment>
<dbReference type="EC" id="3.1.3.16" evidence="4"/>
<dbReference type="EMBL" id="HBGJ01045929">
    <property type="protein sequence ID" value="CAD9270429.1"/>
    <property type="molecule type" value="Transcribed_RNA"/>
</dbReference>
<keyword evidence="8" id="KW-0479">Metal-binding</keyword>
<dbReference type="Gene3D" id="3.30.200.20">
    <property type="entry name" value="Phosphorylase Kinase, domain 1"/>
    <property type="match status" value="1"/>
</dbReference>
<dbReference type="InterPro" id="IPR011009">
    <property type="entry name" value="Kinase-like_dom_sf"/>
</dbReference>
<keyword evidence="9" id="KW-0547">Nucleotide-binding</keyword>
<dbReference type="GO" id="GO:0005524">
    <property type="term" value="F:ATP binding"/>
    <property type="evidence" value="ECO:0007669"/>
    <property type="project" value="UniProtKB-KW"/>
</dbReference>
<reference evidence="24" key="1">
    <citation type="submission" date="2021-01" db="EMBL/GenBank/DDBJ databases">
        <authorList>
            <person name="Corre E."/>
            <person name="Pelletier E."/>
            <person name="Niang G."/>
            <person name="Scheremetjew M."/>
            <person name="Finn R."/>
            <person name="Kale V."/>
            <person name="Holt S."/>
            <person name="Cochrane G."/>
            <person name="Meng A."/>
            <person name="Brown T."/>
            <person name="Cohen L."/>
        </authorList>
    </citation>
    <scope>NUCLEOTIDE SEQUENCE</scope>
    <source>
        <strain evidence="24">CCMP2877</strain>
    </source>
</reference>
<name>A0A7S1UKI4_9STRA</name>
<evidence type="ECO:0000259" key="23">
    <source>
        <dbReference type="PROSITE" id="PS51746"/>
    </source>
</evidence>
<comment type="subcellular location">
    <subcellularLocation>
        <location evidence="3">Membrane</location>
        <topology evidence="3">Peripheral membrane protein</topology>
    </subcellularLocation>
</comment>
<dbReference type="InterPro" id="IPR000222">
    <property type="entry name" value="PP2C_BS"/>
</dbReference>
<dbReference type="GO" id="GO:0005952">
    <property type="term" value="C:cAMP-dependent protein kinase complex"/>
    <property type="evidence" value="ECO:0007669"/>
    <property type="project" value="TreeGrafter"/>
</dbReference>
<evidence type="ECO:0000256" key="8">
    <source>
        <dbReference type="ARBA" id="ARBA00022723"/>
    </source>
</evidence>
<keyword evidence="5" id="KW-0963">Cytoplasm</keyword>
<dbReference type="SMART" id="SM00100">
    <property type="entry name" value="cNMP"/>
    <property type="match status" value="2"/>
</dbReference>
<dbReference type="FunFam" id="3.60.40.10:FF:000007">
    <property type="entry name" value="Phosphatase 2C and cyclic nucleotide-binding/kinase domain-containing protein"/>
    <property type="match status" value="1"/>
</dbReference>
<comment type="cofactor">
    <cofactor evidence="1">
        <name>Mn(2+)</name>
        <dbReference type="ChEBI" id="CHEBI:29035"/>
    </cofactor>
</comment>
<keyword evidence="14 19" id="KW-0904">Protein phosphatase</keyword>
<evidence type="ECO:0000256" key="16">
    <source>
        <dbReference type="ARBA" id="ARBA00024113"/>
    </source>
</evidence>
<keyword evidence="7" id="KW-0808">Transferase</keyword>
<dbReference type="Pfam" id="PF00027">
    <property type="entry name" value="cNMP_binding"/>
    <property type="match status" value="2"/>
</dbReference>
<dbReference type="PANTHER" id="PTHR24353:SF37">
    <property type="entry name" value="CAMP-DEPENDENT PROTEIN KINASE CATALYTIC SUBUNIT PRKX"/>
    <property type="match status" value="1"/>
</dbReference>
<accession>A0A7S1UKI4</accession>
<evidence type="ECO:0000256" key="2">
    <source>
        <dbReference type="ARBA" id="ARBA00001946"/>
    </source>
</evidence>
<dbReference type="SMART" id="SM00332">
    <property type="entry name" value="PP2Cc"/>
    <property type="match status" value="1"/>
</dbReference>
<dbReference type="InterPro" id="IPR018488">
    <property type="entry name" value="cNMP-bd_CS"/>
</dbReference>
<dbReference type="PROSITE" id="PS50011">
    <property type="entry name" value="PROTEIN_KINASE_DOM"/>
    <property type="match status" value="1"/>
</dbReference>
<dbReference type="GO" id="GO:0004691">
    <property type="term" value="F:cAMP-dependent protein kinase activity"/>
    <property type="evidence" value="ECO:0007669"/>
    <property type="project" value="TreeGrafter"/>
</dbReference>
<evidence type="ECO:0000256" key="4">
    <source>
        <dbReference type="ARBA" id="ARBA00013081"/>
    </source>
</evidence>
<evidence type="ECO:0000259" key="22">
    <source>
        <dbReference type="PROSITE" id="PS50042"/>
    </source>
</evidence>
<evidence type="ECO:0000256" key="5">
    <source>
        <dbReference type="ARBA" id="ARBA00022490"/>
    </source>
</evidence>
<dbReference type="InterPro" id="IPR036457">
    <property type="entry name" value="PPM-type-like_dom_sf"/>
</dbReference>
<keyword evidence="11 19" id="KW-0378">Hydrolase</keyword>
<evidence type="ECO:0000256" key="12">
    <source>
        <dbReference type="ARBA" id="ARBA00022840"/>
    </source>
</evidence>
<dbReference type="Gene3D" id="2.60.120.10">
    <property type="entry name" value="Jelly Rolls"/>
    <property type="match status" value="2"/>
</dbReference>
<dbReference type="AlphaFoldDB" id="A0A7S1UKI4"/>
<dbReference type="SUPFAM" id="SSF81606">
    <property type="entry name" value="PP2C-like"/>
    <property type="match status" value="1"/>
</dbReference>
<comment type="catalytic activity">
    <reaction evidence="17">
        <text>O-phospho-L-seryl-[protein] + H2O = L-seryl-[protein] + phosphate</text>
        <dbReference type="Rhea" id="RHEA:20629"/>
        <dbReference type="Rhea" id="RHEA-COMP:9863"/>
        <dbReference type="Rhea" id="RHEA-COMP:11604"/>
        <dbReference type="ChEBI" id="CHEBI:15377"/>
        <dbReference type="ChEBI" id="CHEBI:29999"/>
        <dbReference type="ChEBI" id="CHEBI:43474"/>
        <dbReference type="ChEBI" id="CHEBI:83421"/>
        <dbReference type="EC" id="3.1.3.16"/>
    </reaction>
</comment>
<feature type="region of interest" description="Disordered" evidence="20">
    <location>
        <begin position="1"/>
        <end position="26"/>
    </location>
</feature>
<evidence type="ECO:0000259" key="21">
    <source>
        <dbReference type="PROSITE" id="PS50011"/>
    </source>
</evidence>
<evidence type="ECO:0000256" key="13">
    <source>
        <dbReference type="ARBA" id="ARBA00022842"/>
    </source>
</evidence>
<organism evidence="24">
    <name type="scientific">Phaeomonas parva</name>
    <dbReference type="NCBI Taxonomy" id="124430"/>
    <lineage>
        <taxon>Eukaryota</taxon>
        <taxon>Sar</taxon>
        <taxon>Stramenopiles</taxon>
        <taxon>Ochrophyta</taxon>
        <taxon>Pinguiophyceae</taxon>
        <taxon>Pinguiochrysidales</taxon>
        <taxon>Pinguiochrysidaceae</taxon>
        <taxon>Phaeomonas</taxon>
    </lineage>
</organism>
<evidence type="ECO:0000256" key="7">
    <source>
        <dbReference type="ARBA" id="ARBA00022679"/>
    </source>
</evidence>
<evidence type="ECO:0000256" key="18">
    <source>
        <dbReference type="ARBA" id="ARBA00048336"/>
    </source>
</evidence>
<proteinExistence type="inferred from homology"/>
<sequence length="1084" mass="121079">MGCNTSKARVQHSSTTGGDKKGPLSEKEIQERIVESKKTNTLVIQTAKANFVARHAHVSQRGYYPHDLTKANQDAFCVETKFMGNDALHFFGVFDGHGPFGDFCAKFVKIRLPEVLSDFLMTKEETAGPVIDMKNDALHDTIMNAFVNTNNALHRSTINDDLSGTTAITVLMRGDHITVCNVGDSRAIIGVQSDKGGEGFVRASPLSIDQTPFRKDERERVKEAGARVMTMDQIDGVEPMHENWGVELGEEVDESGDPPRVWNSTLDRPGCAFTRSFGDVVAEGLGVYAVPEIETRALTEHDKYIVIASDGVFEFMTSQSVMDMVVKIGDPLEACQAVVAEAYRLWLQYEIRTDDITVICINLSDMTFANASVPQQSPPETATLNYDSKSITQRPVRRHFAKQKRLYIQETRNQMEEDGVSFDVAANVVPKSDEETQRIRDMVSATFLFSHLSESQWSDVLAVFKRQYVKEGQDVITQGDEGDIFYVVDSGTFSVFVATEDVQKGGGEPEKVFEYSRAGDTFGELSLMYGKPRAATVRANEDGMLWGLSREAFRYILMRTVPRRGLIKVLRSVDIFKPLIYVQLQRMCDLLTEETYEDGQYIVRQGETGKEFYIVETGAVSCRVAQDGGEEREVLRVSPNGYFGERALMYDEPRAASVVAAGKTTVLVMARRAFMEVKGDLRLILEEDQQRRENQNGLATGDDVASADGGNEGNNDFEVNENWTPRRVASSQEAYSAQLERQDTVIQERNSGCSNVNGTILDMAELEEIHGIWSDHNVALAVGNCHRLKRNVSIKAAVKGDAHALQMLVNERQLLRDMMLYSARIPMVASAFHDDIGAYLVFKDEVVCTLSQLIALEPLSESRAKFFTANILLALDVLQKEGVVLRNLSAEHVAILDNGYPQLHNFCNAKVLDGNKCFTMCGNPCYWPPEMVSRKGHDHTLDLWSLGVLIYEMLSGKTPFEVTNDNGELQEPQTYEKITKHADAADIEWPGDKFSTQIRSLIGNLLMPEPADRIGANGMPPLRKQTWLSGLSWQDYKEEAVELTDFNMNEMLTQIEYMPDDQLEEVFHNSVPQAPGAADMLSDF</sequence>
<dbReference type="Pfam" id="PF00069">
    <property type="entry name" value="Pkinase"/>
    <property type="match status" value="1"/>
</dbReference>
<evidence type="ECO:0000256" key="3">
    <source>
        <dbReference type="ARBA" id="ARBA00004170"/>
    </source>
</evidence>
<dbReference type="GO" id="GO:0046872">
    <property type="term" value="F:metal ion binding"/>
    <property type="evidence" value="ECO:0007669"/>
    <property type="project" value="UniProtKB-KW"/>
</dbReference>
<evidence type="ECO:0000256" key="17">
    <source>
        <dbReference type="ARBA" id="ARBA00047761"/>
    </source>
</evidence>
<comment type="similarity">
    <text evidence="19">Belongs to the PP2C family.</text>
</comment>
<keyword evidence="10" id="KW-0418">Kinase</keyword>
<dbReference type="Gene3D" id="1.10.510.10">
    <property type="entry name" value="Transferase(Phosphotransferase) domain 1"/>
    <property type="match status" value="1"/>
</dbReference>
<feature type="compositionally biased region" description="Polar residues" evidence="20">
    <location>
        <begin position="1"/>
        <end position="17"/>
    </location>
</feature>
<dbReference type="GO" id="GO:0004722">
    <property type="term" value="F:protein serine/threonine phosphatase activity"/>
    <property type="evidence" value="ECO:0007669"/>
    <property type="project" value="UniProtKB-EC"/>
</dbReference>
<keyword evidence="12" id="KW-0067">ATP-binding</keyword>
<dbReference type="GO" id="GO:0016020">
    <property type="term" value="C:membrane"/>
    <property type="evidence" value="ECO:0007669"/>
    <property type="project" value="UniProtKB-SubCell"/>
</dbReference>
<dbReference type="InterPro" id="IPR014710">
    <property type="entry name" value="RmlC-like_jellyroll"/>
</dbReference>
<gene>
    <name evidence="24" type="ORF">PPAR1163_LOCUS28868</name>
</gene>
<evidence type="ECO:0000256" key="1">
    <source>
        <dbReference type="ARBA" id="ARBA00001936"/>
    </source>
</evidence>
<dbReference type="InterPro" id="IPR000719">
    <property type="entry name" value="Prot_kinase_dom"/>
</dbReference>
<evidence type="ECO:0000256" key="10">
    <source>
        <dbReference type="ARBA" id="ARBA00022777"/>
    </source>
</evidence>
<dbReference type="CDD" id="cd00038">
    <property type="entry name" value="CAP_ED"/>
    <property type="match status" value="2"/>
</dbReference>
<evidence type="ECO:0000313" key="24">
    <source>
        <dbReference type="EMBL" id="CAD9270429.1"/>
    </source>
</evidence>
<dbReference type="PROSITE" id="PS50042">
    <property type="entry name" value="CNMP_BINDING_3"/>
    <property type="match status" value="2"/>
</dbReference>
<dbReference type="PROSITE" id="PS51746">
    <property type="entry name" value="PPM_2"/>
    <property type="match status" value="1"/>
</dbReference>
<dbReference type="SUPFAM" id="SSF51206">
    <property type="entry name" value="cAMP-binding domain-like"/>
    <property type="match status" value="2"/>
</dbReference>
<dbReference type="PRINTS" id="PR00103">
    <property type="entry name" value="CAMPKINASE"/>
</dbReference>
<dbReference type="SMART" id="SM00220">
    <property type="entry name" value="S_TKc"/>
    <property type="match status" value="1"/>
</dbReference>
<evidence type="ECO:0000256" key="19">
    <source>
        <dbReference type="RuleBase" id="RU003465"/>
    </source>
</evidence>
<evidence type="ECO:0000256" key="15">
    <source>
        <dbReference type="ARBA" id="ARBA00023211"/>
    </source>
</evidence>
<keyword evidence="6" id="KW-0723">Serine/threonine-protein kinase</keyword>
<dbReference type="InterPro" id="IPR018490">
    <property type="entry name" value="cNMP-bd_dom_sf"/>
</dbReference>
<dbReference type="CDD" id="cd00143">
    <property type="entry name" value="PP2Cc"/>
    <property type="match status" value="1"/>
</dbReference>
<keyword evidence="13" id="KW-0460">Magnesium</keyword>
<feature type="domain" description="Cyclic nucleotide-binding" evidence="22">
    <location>
        <begin position="575"/>
        <end position="695"/>
    </location>
</feature>
<protein>
    <recommendedName>
        <fullName evidence="16">cGMP-dependent protein kinase</fullName>
        <ecNumber evidence="4">3.1.3.16</ecNumber>
    </recommendedName>
</protein>
<dbReference type="Pfam" id="PF00481">
    <property type="entry name" value="PP2C"/>
    <property type="match status" value="1"/>
</dbReference>
<feature type="domain" description="PPM-type phosphatase" evidence="23">
    <location>
        <begin position="54"/>
        <end position="363"/>
    </location>
</feature>
<dbReference type="PANTHER" id="PTHR24353">
    <property type="entry name" value="CYCLIC NUCLEOTIDE-DEPENDENT PROTEIN KINASE"/>
    <property type="match status" value="1"/>
</dbReference>
<dbReference type="PROSITE" id="PS01032">
    <property type="entry name" value="PPM_1"/>
    <property type="match status" value="1"/>
</dbReference>
<comment type="cofactor">
    <cofactor evidence="2">
        <name>Mg(2+)</name>
        <dbReference type="ChEBI" id="CHEBI:18420"/>
    </cofactor>
</comment>
<dbReference type="PROSITE" id="PS00889">
    <property type="entry name" value="CNMP_BINDING_2"/>
    <property type="match status" value="2"/>
</dbReference>